<dbReference type="InterPro" id="IPR038233">
    <property type="entry name" value="Colicin_D/E5_nuclease"/>
</dbReference>
<organism evidence="7 8">
    <name type="scientific">Faucicola atlantae</name>
    <dbReference type="NCBI Taxonomy" id="34059"/>
    <lineage>
        <taxon>Bacteria</taxon>
        <taxon>Pseudomonadati</taxon>
        <taxon>Pseudomonadota</taxon>
        <taxon>Gammaproteobacteria</taxon>
        <taxon>Moraxellales</taxon>
        <taxon>Moraxellaceae</taxon>
        <taxon>Faucicola</taxon>
    </lineage>
</organism>
<dbReference type="GO" id="GO:0004540">
    <property type="term" value="F:RNA nuclease activity"/>
    <property type="evidence" value="ECO:0007669"/>
    <property type="project" value="InterPro"/>
</dbReference>
<dbReference type="SUPFAM" id="SSF102824">
    <property type="entry name" value="Colicin D/E5 nuclease domain"/>
    <property type="match status" value="1"/>
</dbReference>
<evidence type="ECO:0000256" key="1">
    <source>
        <dbReference type="ARBA" id="ARBA00004219"/>
    </source>
</evidence>
<dbReference type="InterPro" id="IPR006914">
    <property type="entry name" value="VENN_dom"/>
</dbReference>
<evidence type="ECO:0000259" key="6">
    <source>
        <dbReference type="Pfam" id="PF11429"/>
    </source>
</evidence>
<proteinExistence type="predicted"/>
<protein>
    <submittedName>
        <fullName evidence="7">Colicin-D</fullName>
    </submittedName>
</protein>
<evidence type="ECO:0000256" key="4">
    <source>
        <dbReference type="ARBA" id="ARBA00023026"/>
    </source>
</evidence>
<evidence type="ECO:0000256" key="3">
    <source>
        <dbReference type="ARBA" id="ARBA00022913"/>
    </source>
</evidence>
<dbReference type="Pfam" id="PF11429">
    <property type="entry name" value="Colicin_D"/>
    <property type="match status" value="1"/>
</dbReference>
<dbReference type="InterPro" id="IPR037178">
    <property type="entry name" value="ColicinD_C_sf"/>
</dbReference>
<evidence type="ECO:0000256" key="2">
    <source>
        <dbReference type="ARBA" id="ARBA00022656"/>
    </source>
</evidence>
<dbReference type="Pfam" id="PF04829">
    <property type="entry name" value="PT-VENN"/>
    <property type="match status" value="1"/>
</dbReference>
<feature type="domain" description="VENN motif-containing" evidence="5">
    <location>
        <begin position="95"/>
        <end position="141"/>
    </location>
</feature>
<evidence type="ECO:0000259" key="5">
    <source>
        <dbReference type="Pfam" id="PF04829"/>
    </source>
</evidence>
<evidence type="ECO:0000313" key="7">
    <source>
        <dbReference type="EMBL" id="STZ01732.1"/>
    </source>
</evidence>
<dbReference type="RefSeq" id="WP_067059155.1">
    <property type="nucleotide sequence ID" value="NZ_MXAO01000023.1"/>
</dbReference>
<feature type="domain" description="Colicin D C-terminal" evidence="6">
    <location>
        <begin position="317"/>
        <end position="399"/>
    </location>
</feature>
<reference evidence="7 8" key="1">
    <citation type="submission" date="2018-06" db="EMBL/GenBank/DDBJ databases">
        <authorList>
            <consortium name="Pathogen Informatics"/>
            <person name="Doyle S."/>
        </authorList>
    </citation>
    <scope>NUCLEOTIDE SEQUENCE [LARGE SCALE GENOMIC DNA]</scope>
    <source>
        <strain evidence="7 8">NCTC11091</strain>
    </source>
</reference>
<keyword evidence="2" id="KW-0800">Toxin</keyword>
<keyword evidence="4" id="KW-0843">Virulence</keyword>
<dbReference type="Gene3D" id="3.10.450.200">
    <property type="match status" value="1"/>
</dbReference>
<dbReference type="EMBL" id="UGQA01000006">
    <property type="protein sequence ID" value="STZ01732.1"/>
    <property type="molecule type" value="Genomic_DNA"/>
</dbReference>
<gene>
    <name evidence="7" type="primary">cda</name>
    <name evidence="7" type="ORF">NCTC11091_02205</name>
</gene>
<dbReference type="Proteomes" id="UP000255193">
    <property type="component" value="Unassembled WGS sequence"/>
</dbReference>
<dbReference type="AlphaFoldDB" id="A0A378QML8"/>
<dbReference type="GO" id="GO:0090729">
    <property type="term" value="F:toxin activity"/>
    <property type="evidence" value="ECO:0007669"/>
    <property type="project" value="UniProtKB-KW"/>
</dbReference>
<sequence>MLFDSITGAIYGPNANGATGYVARAVAPEVSYQIGQYFKGTNGEGTAPHILAHGILAAAVSAATGNDVTTGALSAMGAEASAKAVSHYVFGTDKPSDLTAEQKQTVSSIVSLAGIGVGATTGDVGSAVSAGEAGKVAVEDNDTFNLSSTDFGMSSSDVSYATYCASNPTGASCTKPNVVNSISVQIDKILENKPFGLVYKVAANGDSIVCIPVGAYTCGLRTGEHFASPEEVRKGNSEFLMSVVPVPGGKGAKVVAKKTGQVIGIYEDAKVANAAIQRARVEANIATSKAARESSGYAPFSQKATNISSLTNISIKQLDKKFKHAEDFGIITTKKNSQTLNEFGNAIKTHMRDSNTIQNGTYGFVADSKVFYNTVSHNVVVVDKGGNFVTGFRLTPGTAQYENFFKNGVLR</sequence>
<accession>A0A378QML8</accession>
<name>A0A378QML8_9GAMM</name>
<keyword evidence="3" id="KW-1266">Target cell cytoplasm</keyword>
<dbReference type="InterPro" id="IPR024440">
    <property type="entry name" value="ColicinD_C"/>
</dbReference>
<comment type="subcellular location">
    <subcellularLocation>
        <location evidence="1">Target cell</location>
        <location evidence="1">Target cell cytoplasm</location>
    </subcellularLocation>
</comment>
<evidence type="ECO:0000313" key="8">
    <source>
        <dbReference type="Proteomes" id="UP000255193"/>
    </source>
</evidence>